<dbReference type="Proteomes" id="UP000094526">
    <property type="component" value="Unassembled WGS sequence"/>
</dbReference>
<dbReference type="OrthoDB" id="2140489at2759"/>
<dbReference type="STRING" id="86049.A0A1C1CJF5"/>
<comment type="caution">
    <text evidence="2">The sequence shown here is derived from an EMBL/GenBank/DDBJ whole genome shotgun (WGS) entry which is preliminary data.</text>
</comment>
<evidence type="ECO:0000313" key="2">
    <source>
        <dbReference type="EMBL" id="OCT48655.1"/>
    </source>
</evidence>
<keyword evidence="3" id="KW-1185">Reference proteome</keyword>
<name>A0A1C1CJF5_9EURO</name>
<gene>
    <name evidence="2" type="ORF">CLCR_05122</name>
</gene>
<dbReference type="VEuPathDB" id="FungiDB:CLCR_05122"/>
<feature type="region of interest" description="Disordered" evidence="1">
    <location>
        <begin position="1"/>
        <end position="30"/>
    </location>
</feature>
<dbReference type="PANTHER" id="PTHR36986">
    <property type="entry name" value="UPF0643 PROTEIN PB2B2.08"/>
    <property type="match status" value="1"/>
</dbReference>
<protein>
    <submittedName>
        <fullName evidence="2">Uncharacterized protein</fullName>
    </submittedName>
</protein>
<evidence type="ECO:0000256" key="1">
    <source>
        <dbReference type="SAM" id="MobiDB-lite"/>
    </source>
</evidence>
<evidence type="ECO:0000313" key="3">
    <source>
        <dbReference type="Proteomes" id="UP000094526"/>
    </source>
</evidence>
<proteinExistence type="predicted"/>
<dbReference type="EMBL" id="LGRB01000011">
    <property type="protein sequence ID" value="OCT48655.1"/>
    <property type="molecule type" value="Genomic_DNA"/>
</dbReference>
<reference evidence="3" key="1">
    <citation type="submission" date="2015-07" db="EMBL/GenBank/DDBJ databases">
        <authorList>
            <person name="Teixeira M.M."/>
            <person name="Souza R.C."/>
            <person name="Almeida L.G."/>
            <person name="Vicente V.A."/>
            <person name="de Hoog S."/>
            <person name="Bocca A.L."/>
            <person name="de Almeida S.R."/>
            <person name="Vasconcelos A.T."/>
            <person name="Felipe M.S."/>
        </authorList>
    </citation>
    <scope>NUCLEOTIDE SEQUENCE [LARGE SCALE GENOMIC DNA]</scope>
    <source>
        <strain evidence="3">KSF</strain>
    </source>
</reference>
<sequence>MAVAPGQAAQTTVENTSTTPIDAQNPAKAEEGPAAVFLQKEAAQSFGDGAQRPTRWLTVSPYLEHEHLLDLYSVDIPNRLLALASTELEPASPHYATIKYEEALDWDSLMFTLKSLAAKEGYKWTRREFYVVEFRSKLKKDIDVDLLFKLDKQSHIEATASGGLLKYWYGVPDASRRNLATCGPLPILPSGFYADTPAGLWRSKEDAVNGGRGPWHKQARAAIPNMYEHIDVKGLRLVIEDDVRSWSFEPHA</sequence>
<accession>A0A1C1CJF5</accession>
<organism evidence="2 3">
    <name type="scientific">Cladophialophora carrionii</name>
    <dbReference type="NCBI Taxonomy" id="86049"/>
    <lineage>
        <taxon>Eukaryota</taxon>
        <taxon>Fungi</taxon>
        <taxon>Dikarya</taxon>
        <taxon>Ascomycota</taxon>
        <taxon>Pezizomycotina</taxon>
        <taxon>Eurotiomycetes</taxon>
        <taxon>Chaetothyriomycetidae</taxon>
        <taxon>Chaetothyriales</taxon>
        <taxon>Herpotrichiellaceae</taxon>
        <taxon>Cladophialophora</taxon>
    </lineage>
</organism>
<dbReference type="VEuPathDB" id="FungiDB:G647_03237"/>
<dbReference type="AlphaFoldDB" id="A0A1C1CJF5"/>
<dbReference type="PANTHER" id="PTHR36986:SF1">
    <property type="entry name" value="UPF0643 PROTEIN PB2B2.08"/>
    <property type="match status" value="1"/>
</dbReference>
<feature type="compositionally biased region" description="Polar residues" evidence="1">
    <location>
        <begin position="8"/>
        <end position="22"/>
    </location>
</feature>